<evidence type="ECO:0000256" key="1">
    <source>
        <dbReference type="SAM" id="SignalP"/>
    </source>
</evidence>
<evidence type="ECO:0000313" key="3">
    <source>
        <dbReference type="Proteomes" id="UP000694660"/>
    </source>
</evidence>
<dbReference type="RefSeq" id="WP_214361703.1">
    <property type="nucleotide sequence ID" value="NZ_JAEKFT010000012.1"/>
</dbReference>
<dbReference type="Proteomes" id="UP000694660">
    <property type="component" value="Unassembled WGS sequence"/>
</dbReference>
<sequence length="137" mass="14886">MKAAWKFLMAMGLFAATLVFAQGNLEVNTPAIAALKASMADRHAQLAPLYASGAVGLKSDGSLAVHDANAVPLAQRSKLNTLVAAENSDRAALYREIAAANGHPEWADDIRRTFAQRWIDKAPSGWWVQDQRGWARK</sequence>
<proteinExistence type="predicted"/>
<keyword evidence="1" id="KW-0732">Signal</keyword>
<dbReference type="InterPro" id="IPR008309">
    <property type="entry name" value="YdbL"/>
</dbReference>
<name>A0A944D8B1_DENI1</name>
<feature type="chain" id="PRO_5036705728" evidence="1">
    <location>
        <begin position="22"/>
        <end position="137"/>
    </location>
</feature>
<evidence type="ECO:0000313" key="2">
    <source>
        <dbReference type="EMBL" id="MBT0961950.1"/>
    </source>
</evidence>
<gene>
    <name evidence="2" type="ORF">I8J34_12280</name>
</gene>
<accession>A0A944D8B1</accession>
<feature type="signal peptide" evidence="1">
    <location>
        <begin position="1"/>
        <end position="21"/>
    </location>
</feature>
<protein>
    <submittedName>
        <fullName evidence="2">YdbL family protein</fullName>
    </submittedName>
</protein>
<dbReference type="AlphaFoldDB" id="A0A944D8B1"/>
<comment type="caution">
    <text evidence="2">The sequence shown here is derived from an EMBL/GenBank/DDBJ whole genome shotgun (WGS) entry which is preliminary data.</text>
</comment>
<dbReference type="PIRSF" id="PIRSF025560">
    <property type="entry name" value="UCP025560"/>
    <property type="match status" value="1"/>
</dbReference>
<keyword evidence="3" id="KW-1185">Reference proteome</keyword>
<reference evidence="3" key="1">
    <citation type="journal article" date="2022" name="ISME J.">
        <title>Genetic and phylogenetic analysis of dissimilatory iodate-reducing bacteria identifies potential niches across the world's oceans.</title>
        <authorList>
            <person name="Reyes-Umana V."/>
            <person name="Henning Z."/>
            <person name="Lee K."/>
            <person name="Barnum T.P."/>
            <person name="Coates J.D."/>
        </authorList>
    </citation>
    <scope>NUCLEOTIDE SEQUENCE [LARGE SCALE GENOMIC DNA]</scope>
    <source>
        <strain evidence="3">IR12</strain>
    </source>
</reference>
<dbReference type="Pfam" id="PF07027">
    <property type="entry name" value="DUF1318"/>
    <property type="match status" value="1"/>
</dbReference>
<organism evidence="2 3">
    <name type="scientific">Denitromonas iodatirespirans</name>
    <dbReference type="NCBI Taxonomy" id="2795389"/>
    <lineage>
        <taxon>Bacteria</taxon>
        <taxon>Pseudomonadati</taxon>
        <taxon>Pseudomonadota</taxon>
        <taxon>Betaproteobacteria</taxon>
        <taxon>Rhodocyclales</taxon>
        <taxon>Zoogloeaceae</taxon>
        <taxon>Denitromonas</taxon>
    </lineage>
</organism>
<dbReference type="EMBL" id="JAEKFT010000012">
    <property type="protein sequence ID" value="MBT0961950.1"/>
    <property type="molecule type" value="Genomic_DNA"/>
</dbReference>